<evidence type="ECO:0000256" key="5">
    <source>
        <dbReference type="SAM" id="Phobius"/>
    </source>
</evidence>
<evidence type="ECO:0000256" key="4">
    <source>
        <dbReference type="ARBA" id="ARBA00023136"/>
    </source>
</evidence>
<dbReference type="EMBL" id="JACHHN010000002">
    <property type="protein sequence ID" value="MBB5190493.1"/>
    <property type="molecule type" value="Genomic_DNA"/>
</dbReference>
<sequence>MQNIQNTQKPTRRRYLTLLMIFVTVVICYVDRANLAVASAHIQQEFGISRAQMGYIFSAFAWTYTLFQIPGGWFLDRVGSKLTYFIAVLGWSIATLLQGFAGGLASLIGLRAVTGLFEAPAFPTNNRMVTSWFPEQERAGAVGFYTSGQFVGLAFLTPLLIWIQEKLSWHWVFIVTGAIGIVWALVWHAAYQAPRQSRGINQAELDYIAAGGGMIDGDATGSKAARVAVTAADWKLVFNRKLIGVYLGQFAIASTLWFFLTWFPNYLTQEKHISALTAGFMTTVPFLAAFVGVLLSGFVADTMVRKGKSIGFARKTPIICGLLLSCCVVGANFTNDPLWIMVLMAIAFFGNGFASITWSLVSSLAPVRLIGLTGGVFNFAGGLGGITVPLVIGYIAQDYGFAPALIYISVVALIGALSYIFLVGDVKRVG</sequence>
<keyword evidence="8" id="KW-1185">Reference proteome</keyword>
<accession>A0A840RDQ1</accession>
<dbReference type="PIRSF" id="PIRSF002808">
    <property type="entry name" value="Hexose_phosphate_transp"/>
    <property type="match status" value="1"/>
</dbReference>
<evidence type="ECO:0000256" key="1">
    <source>
        <dbReference type="ARBA" id="ARBA00004141"/>
    </source>
</evidence>
<evidence type="ECO:0000313" key="7">
    <source>
        <dbReference type="EMBL" id="MBB5190493.1"/>
    </source>
</evidence>
<evidence type="ECO:0000259" key="6">
    <source>
        <dbReference type="PROSITE" id="PS50850"/>
    </source>
</evidence>
<dbReference type="InterPro" id="IPR011701">
    <property type="entry name" value="MFS"/>
</dbReference>
<feature type="transmembrane region" description="Helical" evidence="5">
    <location>
        <begin position="372"/>
        <end position="395"/>
    </location>
</feature>
<dbReference type="CDD" id="cd17319">
    <property type="entry name" value="MFS_ExuT_GudP_like"/>
    <property type="match status" value="1"/>
</dbReference>
<feature type="transmembrane region" description="Helical" evidence="5">
    <location>
        <begin position="243"/>
        <end position="263"/>
    </location>
</feature>
<proteinExistence type="predicted"/>
<feature type="transmembrane region" description="Helical" evidence="5">
    <location>
        <begin position="312"/>
        <end position="333"/>
    </location>
</feature>
<dbReference type="InterPro" id="IPR000849">
    <property type="entry name" value="Sugar_P_transporter"/>
</dbReference>
<dbReference type="Pfam" id="PF07690">
    <property type="entry name" value="MFS_1"/>
    <property type="match status" value="1"/>
</dbReference>
<feature type="transmembrane region" description="Helical" evidence="5">
    <location>
        <begin position="275"/>
        <end position="300"/>
    </location>
</feature>
<evidence type="ECO:0000313" key="8">
    <source>
        <dbReference type="Proteomes" id="UP000543030"/>
    </source>
</evidence>
<keyword evidence="2 5" id="KW-0812">Transmembrane</keyword>
<dbReference type="RefSeq" id="WP_184098574.1">
    <property type="nucleotide sequence ID" value="NZ_JACHHN010000002.1"/>
</dbReference>
<dbReference type="Gene3D" id="1.20.1250.20">
    <property type="entry name" value="MFS general substrate transporter like domains"/>
    <property type="match status" value="2"/>
</dbReference>
<dbReference type="PROSITE" id="PS50850">
    <property type="entry name" value="MFS"/>
    <property type="match status" value="1"/>
</dbReference>
<evidence type="ECO:0000256" key="3">
    <source>
        <dbReference type="ARBA" id="ARBA00022989"/>
    </source>
</evidence>
<feature type="transmembrane region" description="Helical" evidence="5">
    <location>
        <begin position="169"/>
        <end position="190"/>
    </location>
</feature>
<dbReference type="InterPro" id="IPR020846">
    <property type="entry name" value="MFS_dom"/>
</dbReference>
<organism evidence="7 8">
    <name type="scientific">Silvimonas terrae</name>
    <dbReference type="NCBI Taxonomy" id="300266"/>
    <lineage>
        <taxon>Bacteria</taxon>
        <taxon>Pseudomonadati</taxon>
        <taxon>Pseudomonadota</taxon>
        <taxon>Betaproteobacteria</taxon>
        <taxon>Neisseriales</taxon>
        <taxon>Chitinibacteraceae</taxon>
        <taxon>Silvimonas</taxon>
    </lineage>
</organism>
<dbReference type="InterPro" id="IPR050382">
    <property type="entry name" value="MFS_Na/Anion_cotransporter"/>
</dbReference>
<feature type="transmembrane region" description="Helical" evidence="5">
    <location>
        <begin position="55"/>
        <end position="75"/>
    </location>
</feature>
<feature type="domain" description="Major facilitator superfamily (MFS) profile" evidence="6">
    <location>
        <begin position="17"/>
        <end position="427"/>
    </location>
</feature>
<dbReference type="NCBIfam" id="TIGR00893">
    <property type="entry name" value="2A0114"/>
    <property type="match status" value="1"/>
</dbReference>
<dbReference type="GO" id="GO:0016020">
    <property type="term" value="C:membrane"/>
    <property type="evidence" value="ECO:0007669"/>
    <property type="project" value="UniProtKB-SubCell"/>
</dbReference>
<evidence type="ECO:0000256" key="2">
    <source>
        <dbReference type="ARBA" id="ARBA00022692"/>
    </source>
</evidence>
<gene>
    <name evidence="7" type="ORF">HNQ50_001215</name>
</gene>
<dbReference type="GO" id="GO:0022857">
    <property type="term" value="F:transmembrane transporter activity"/>
    <property type="evidence" value="ECO:0007669"/>
    <property type="project" value="InterPro"/>
</dbReference>
<dbReference type="AlphaFoldDB" id="A0A840RDQ1"/>
<keyword evidence="4 5" id="KW-0472">Membrane</keyword>
<name>A0A840RDQ1_9NEIS</name>
<feature type="transmembrane region" description="Helical" evidence="5">
    <location>
        <begin position="339"/>
        <end position="360"/>
    </location>
</feature>
<comment type="subcellular location">
    <subcellularLocation>
        <location evidence="1">Membrane</location>
        <topology evidence="1">Multi-pass membrane protein</topology>
    </subcellularLocation>
</comment>
<dbReference type="Proteomes" id="UP000543030">
    <property type="component" value="Unassembled WGS sequence"/>
</dbReference>
<keyword evidence="3 5" id="KW-1133">Transmembrane helix</keyword>
<feature type="transmembrane region" description="Helical" evidence="5">
    <location>
        <begin position="15"/>
        <end position="35"/>
    </location>
</feature>
<comment type="caution">
    <text evidence="7">The sequence shown here is derived from an EMBL/GenBank/DDBJ whole genome shotgun (WGS) entry which is preliminary data.</text>
</comment>
<feature type="transmembrane region" description="Helical" evidence="5">
    <location>
        <begin position="401"/>
        <end position="422"/>
    </location>
</feature>
<protein>
    <submittedName>
        <fullName evidence="7">ACS family D-galactonate transporter-like MFS transporter</fullName>
    </submittedName>
</protein>
<dbReference type="PANTHER" id="PTHR11662:SF333">
    <property type="entry name" value="D-GALACTONATE TRANSPORTER"/>
    <property type="match status" value="1"/>
</dbReference>
<dbReference type="SUPFAM" id="SSF103473">
    <property type="entry name" value="MFS general substrate transporter"/>
    <property type="match status" value="1"/>
</dbReference>
<reference evidence="7 8" key="1">
    <citation type="submission" date="2020-08" db="EMBL/GenBank/DDBJ databases">
        <title>Genomic Encyclopedia of Type Strains, Phase IV (KMG-IV): sequencing the most valuable type-strain genomes for metagenomic binning, comparative biology and taxonomic classification.</title>
        <authorList>
            <person name="Goeker M."/>
        </authorList>
    </citation>
    <scope>NUCLEOTIDE SEQUENCE [LARGE SCALE GENOMIC DNA]</scope>
    <source>
        <strain evidence="7 8">DSM 18233</strain>
    </source>
</reference>
<dbReference type="InterPro" id="IPR036259">
    <property type="entry name" value="MFS_trans_sf"/>
</dbReference>
<dbReference type="PANTHER" id="PTHR11662">
    <property type="entry name" value="SOLUTE CARRIER FAMILY 17"/>
    <property type="match status" value="1"/>
</dbReference>